<proteinExistence type="predicted"/>
<reference evidence="4 5" key="1">
    <citation type="submission" date="2018-06" db="EMBL/GenBank/DDBJ databases">
        <title>Genomic Encyclopedia of Type Strains, Phase III (KMG-III): the genomes of soil and plant-associated and newly described type strains.</title>
        <authorList>
            <person name="Whitman W."/>
        </authorList>
    </citation>
    <scope>NUCLEOTIDE SEQUENCE [LARGE SCALE GENOMIC DNA]</scope>
    <source>
        <strain evidence="4 5">CECT 9025</strain>
    </source>
</reference>
<dbReference type="PRINTS" id="PR00722">
    <property type="entry name" value="CHYMOTRYPSIN"/>
</dbReference>
<sequence length="301" mass="30902">MHGLTAMILCCVLAAALPLAASAQAPASGSAPLQTQGWEAVGRLDIDGKRFCTGSLIARDVVLTAAHCLYDRDSGARVAPERITFRAGLRDGAALAERSAVVAVHPPRYVFGGAGATRASPYDLALLKLSAPVGIEVQPFAVMRGAATGDSVGIVSYARGRSEAASLQEVCAVLGREEELVVLSCEVDFGASGAPVFRLDGETPRLVSIVSAKAEMEGQPVAVGVALDETLQALMVQLSPADPGTLVAGLPAPQSPTDGAQDAAAPLPEGLVSSFRSLAPASVRVLRAGERSDTGARWVRP</sequence>
<evidence type="ECO:0000313" key="5">
    <source>
        <dbReference type="Proteomes" id="UP000248311"/>
    </source>
</evidence>
<accession>A0A318SQZ0</accession>
<dbReference type="Pfam" id="PF13365">
    <property type="entry name" value="Trypsin_2"/>
    <property type="match status" value="1"/>
</dbReference>
<dbReference type="GO" id="GO:0004252">
    <property type="term" value="F:serine-type endopeptidase activity"/>
    <property type="evidence" value="ECO:0007669"/>
    <property type="project" value="InterPro"/>
</dbReference>
<gene>
    <name evidence="4" type="ORF">DFP88_103186</name>
</gene>
<dbReference type="OrthoDB" id="267336at2"/>
<dbReference type="InterPro" id="IPR001314">
    <property type="entry name" value="Peptidase_S1A"/>
</dbReference>
<name>A0A318SQZ0_9RHOB</name>
<organism evidence="4 5">
    <name type="scientific">Pseudoroseicyclus aestuarii</name>
    <dbReference type="NCBI Taxonomy" id="1795041"/>
    <lineage>
        <taxon>Bacteria</taxon>
        <taxon>Pseudomonadati</taxon>
        <taxon>Pseudomonadota</taxon>
        <taxon>Alphaproteobacteria</taxon>
        <taxon>Rhodobacterales</taxon>
        <taxon>Paracoccaceae</taxon>
        <taxon>Pseudoroseicyclus</taxon>
    </lineage>
</organism>
<evidence type="ECO:0000256" key="2">
    <source>
        <dbReference type="SAM" id="SignalP"/>
    </source>
</evidence>
<dbReference type="AlphaFoldDB" id="A0A318SQZ0"/>
<dbReference type="EMBL" id="QJTE01000003">
    <property type="protein sequence ID" value="PYE83825.1"/>
    <property type="molecule type" value="Genomic_DNA"/>
</dbReference>
<evidence type="ECO:0000313" key="4">
    <source>
        <dbReference type="EMBL" id="PYE83825.1"/>
    </source>
</evidence>
<dbReference type="PANTHER" id="PTHR15462:SF8">
    <property type="entry name" value="SERINE PROTEASE"/>
    <property type="match status" value="1"/>
</dbReference>
<dbReference type="InterPro" id="IPR050966">
    <property type="entry name" value="Glutamyl_endopeptidase"/>
</dbReference>
<feature type="domain" description="Peptidase S1" evidence="3">
    <location>
        <begin position="26"/>
        <end position="301"/>
    </location>
</feature>
<evidence type="ECO:0000256" key="1">
    <source>
        <dbReference type="ARBA" id="ARBA00022729"/>
    </source>
</evidence>
<dbReference type="Proteomes" id="UP000248311">
    <property type="component" value="Unassembled WGS sequence"/>
</dbReference>
<dbReference type="InterPro" id="IPR018114">
    <property type="entry name" value="TRYPSIN_HIS"/>
</dbReference>
<dbReference type="GO" id="GO:0006508">
    <property type="term" value="P:proteolysis"/>
    <property type="evidence" value="ECO:0007669"/>
    <property type="project" value="InterPro"/>
</dbReference>
<protein>
    <submittedName>
        <fullName evidence="4">V8-like Glu-specific endopeptidase</fullName>
    </submittedName>
</protein>
<comment type="caution">
    <text evidence="4">The sequence shown here is derived from an EMBL/GenBank/DDBJ whole genome shotgun (WGS) entry which is preliminary data.</text>
</comment>
<dbReference type="PANTHER" id="PTHR15462">
    <property type="entry name" value="SERINE PROTEASE"/>
    <property type="match status" value="1"/>
</dbReference>
<feature type="signal peptide" evidence="2">
    <location>
        <begin position="1"/>
        <end position="23"/>
    </location>
</feature>
<dbReference type="InterPro" id="IPR043504">
    <property type="entry name" value="Peptidase_S1_PA_chymotrypsin"/>
</dbReference>
<evidence type="ECO:0000259" key="3">
    <source>
        <dbReference type="PROSITE" id="PS50240"/>
    </source>
</evidence>
<dbReference type="InterPro" id="IPR009003">
    <property type="entry name" value="Peptidase_S1_PA"/>
</dbReference>
<dbReference type="Gene3D" id="2.40.10.10">
    <property type="entry name" value="Trypsin-like serine proteases"/>
    <property type="match status" value="2"/>
</dbReference>
<keyword evidence="1 2" id="KW-0732">Signal</keyword>
<dbReference type="RefSeq" id="WP_110814382.1">
    <property type="nucleotide sequence ID" value="NZ_QJTE01000003.1"/>
</dbReference>
<keyword evidence="5" id="KW-1185">Reference proteome</keyword>
<dbReference type="PROSITE" id="PS50240">
    <property type="entry name" value="TRYPSIN_DOM"/>
    <property type="match status" value="1"/>
</dbReference>
<dbReference type="InterPro" id="IPR001254">
    <property type="entry name" value="Trypsin_dom"/>
</dbReference>
<dbReference type="PROSITE" id="PS00134">
    <property type="entry name" value="TRYPSIN_HIS"/>
    <property type="match status" value="1"/>
</dbReference>
<dbReference type="SUPFAM" id="SSF50494">
    <property type="entry name" value="Trypsin-like serine proteases"/>
    <property type="match status" value="1"/>
</dbReference>
<feature type="chain" id="PRO_5016409273" evidence="2">
    <location>
        <begin position="24"/>
        <end position="301"/>
    </location>
</feature>